<evidence type="ECO:0000256" key="2">
    <source>
        <dbReference type="ARBA" id="ARBA00022679"/>
    </source>
</evidence>
<evidence type="ECO:0000256" key="3">
    <source>
        <dbReference type="ARBA" id="ARBA00022691"/>
    </source>
</evidence>
<feature type="binding site" evidence="4">
    <location>
        <position position="96"/>
    </location>
    <ligand>
        <name>S-adenosyl-L-methionine</name>
        <dbReference type="ChEBI" id="CHEBI:59789"/>
    </ligand>
</feature>
<reference evidence="5 6" key="1">
    <citation type="submission" date="2014-05" db="EMBL/GenBank/DDBJ databases">
        <title>Draft genome sequence of a rare smut relative, Tilletiaria anomala UBC 951.</title>
        <authorList>
            <consortium name="DOE Joint Genome Institute"/>
            <person name="Toome M."/>
            <person name="Kuo A."/>
            <person name="Henrissat B."/>
            <person name="Lipzen A."/>
            <person name="Tritt A."/>
            <person name="Yoshinaga Y."/>
            <person name="Zane M."/>
            <person name="Barry K."/>
            <person name="Grigoriev I.V."/>
            <person name="Spatafora J.W."/>
            <person name="Aimea M.C."/>
        </authorList>
    </citation>
    <scope>NUCLEOTIDE SEQUENCE [LARGE SCALE GENOMIC DNA]</scope>
    <source>
        <strain evidence="5 6">UBC 951</strain>
    </source>
</reference>
<dbReference type="HOGENOM" id="CLU_041583_1_0_1"/>
<dbReference type="EMBL" id="JMSN01000063">
    <property type="protein sequence ID" value="KDN43190.1"/>
    <property type="molecule type" value="Genomic_DNA"/>
</dbReference>
<protein>
    <recommendedName>
        <fullName evidence="4">25S rRNA adenine-N(1) methyltransferase</fullName>
        <ecNumber evidence="4">2.1.1.-</ecNumber>
    </recommendedName>
</protein>
<dbReference type="InterPro" id="IPR029063">
    <property type="entry name" value="SAM-dependent_MTases_sf"/>
</dbReference>
<comment type="function">
    <text evidence="4">S-adenosyl-L-methionine-dependent methyltransferase that specifically methylates the N(1) position of an adenine present in helix 65 in 25S rRNA.</text>
</comment>
<proteinExistence type="inferred from homology"/>
<comment type="similarity">
    <text evidence="4">Belongs to the BMT2 family.</text>
</comment>
<sequence>MGSKKSATAHSVAIAGFHTLLKRIAQCQDPREKERLRQQMDETYGGLDGYQKESLKGRDRHNAGETGKWLVQQVGPIWKAEQEASGKRRIRLLDVGSLSGTAYHKYKWIDPVNIDLSPQSERVIKSDFFDWPLPQNEAACFDCVALSLVINFEGNLFRRGNMLLHAHKHLTKAGFLFLVLPLACVENSRYLDHARLRAILHACGWNVVEQNDSAKLTRWLCQRRQDQAQAGWDGTSFKKEEIRKGPSFNNFCIRVGQQGREEKT</sequence>
<dbReference type="RefSeq" id="XP_013242289.1">
    <property type="nucleotide sequence ID" value="XM_013386835.1"/>
</dbReference>
<dbReference type="InParanoid" id="A0A066VXB2"/>
<name>A0A066VXB2_TILAU</name>
<dbReference type="PANTHER" id="PTHR21008:SF1">
    <property type="entry name" value="25S RRNA (ADENINE(2142)-N(1))-METHYLTRANSFERASE"/>
    <property type="match status" value="1"/>
</dbReference>
<evidence type="ECO:0000313" key="6">
    <source>
        <dbReference type="Proteomes" id="UP000027361"/>
    </source>
</evidence>
<dbReference type="AlphaFoldDB" id="A0A066VXB2"/>
<accession>A0A066VXB2</accession>
<dbReference type="Proteomes" id="UP000027361">
    <property type="component" value="Unassembled WGS sequence"/>
</dbReference>
<gene>
    <name evidence="5" type="ORF">K437DRAFT_225796</name>
</gene>
<keyword evidence="3 4" id="KW-0949">S-adenosyl-L-methionine</keyword>
<comment type="subcellular location">
    <subcellularLocation>
        <location evidence="4">Nucleus</location>
        <location evidence="4">Nucleolus</location>
    </subcellularLocation>
</comment>
<dbReference type="InterPro" id="IPR021867">
    <property type="entry name" value="Bmt2/SAMTOR"/>
</dbReference>
<evidence type="ECO:0000256" key="4">
    <source>
        <dbReference type="HAMAP-Rule" id="MF_03044"/>
    </source>
</evidence>
<evidence type="ECO:0000256" key="1">
    <source>
        <dbReference type="ARBA" id="ARBA00022603"/>
    </source>
</evidence>
<keyword evidence="1 4" id="KW-0489">Methyltransferase</keyword>
<dbReference type="PANTHER" id="PTHR21008">
    <property type="entry name" value="S-ADENOSYLMETHIONINE SENSOR UPSTREAM OF MTORC1-RELATED"/>
    <property type="match status" value="1"/>
</dbReference>
<dbReference type="OrthoDB" id="5954793at2759"/>
<dbReference type="SUPFAM" id="SSF53335">
    <property type="entry name" value="S-adenosyl-L-methionine-dependent methyltransferases"/>
    <property type="match status" value="1"/>
</dbReference>
<dbReference type="EC" id="2.1.1.-" evidence="4"/>
<dbReference type="FunCoup" id="A0A066VXB2">
    <property type="interactions" value="52"/>
</dbReference>
<dbReference type="OMA" id="FHRTSKW"/>
<dbReference type="STRING" id="1037660.A0A066VXB2"/>
<dbReference type="GO" id="GO:0005730">
    <property type="term" value="C:nucleolus"/>
    <property type="evidence" value="ECO:0007669"/>
    <property type="project" value="UniProtKB-SubCell"/>
</dbReference>
<organism evidence="5 6">
    <name type="scientific">Tilletiaria anomala (strain ATCC 24038 / CBS 436.72 / UBC 951)</name>
    <dbReference type="NCBI Taxonomy" id="1037660"/>
    <lineage>
        <taxon>Eukaryota</taxon>
        <taxon>Fungi</taxon>
        <taxon>Dikarya</taxon>
        <taxon>Basidiomycota</taxon>
        <taxon>Ustilaginomycotina</taxon>
        <taxon>Exobasidiomycetes</taxon>
        <taxon>Georgefischeriales</taxon>
        <taxon>Tilletiariaceae</taxon>
        <taxon>Tilletiaria</taxon>
    </lineage>
</organism>
<keyword evidence="6" id="KW-1185">Reference proteome</keyword>
<dbReference type="Gene3D" id="3.40.50.150">
    <property type="entry name" value="Vaccinia Virus protein VP39"/>
    <property type="match status" value="1"/>
</dbReference>
<keyword evidence="2 4" id="KW-0808">Transferase</keyword>
<dbReference type="HAMAP" id="MF_03044">
    <property type="entry name" value="BMT2"/>
    <property type="match status" value="1"/>
</dbReference>
<keyword evidence="4" id="KW-0539">Nucleus</keyword>
<dbReference type="GeneID" id="25262539"/>
<feature type="binding site" evidence="4">
    <location>
        <position position="115"/>
    </location>
    <ligand>
        <name>S-adenosyl-L-methionine</name>
        <dbReference type="ChEBI" id="CHEBI:59789"/>
    </ligand>
</feature>
<comment type="caution">
    <text evidence="5">The sequence shown here is derived from an EMBL/GenBank/DDBJ whole genome shotgun (WGS) entry which is preliminary data.</text>
</comment>
<evidence type="ECO:0000313" key="5">
    <source>
        <dbReference type="EMBL" id="KDN43190.1"/>
    </source>
</evidence>
<dbReference type="Pfam" id="PF11968">
    <property type="entry name" value="Bmt2"/>
    <property type="match status" value="1"/>
</dbReference>
<dbReference type="GO" id="GO:0016433">
    <property type="term" value="F:rRNA (adenine) methyltransferase activity"/>
    <property type="evidence" value="ECO:0007669"/>
    <property type="project" value="UniProtKB-UniRule"/>
</dbReference>